<dbReference type="VEuPathDB" id="VectorBase:CQUJHB009218"/>
<dbReference type="VEuPathDB" id="VectorBase:CPIJ014020"/>
<dbReference type="AlphaFoldDB" id="B0X315"/>
<evidence type="ECO:0000313" key="4">
    <source>
        <dbReference type="EMBL" id="EDS39517.1"/>
    </source>
</evidence>
<dbReference type="Gene3D" id="1.20.58.70">
    <property type="match status" value="1"/>
</dbReference>
<feature type="compositionally biased region" description="Basic and acidic residues" evidence="1">
    <location>
        <begin position="317"/>
        <end position="502"/>
    </location>
</feature>
<dbReference type="OMA" id="TERIKMW"/>
<dbReference type="Gene3D" id="1.20.5.110">
    <property type="match status" value="1"/>
</dbReference>
<name>B0X315_CULQU</name>
<dbReference type="OrthoDB" id="10071890at2759"/>
<dbReference type="InParanoid" id="B0X315"/>
<accession>B0X315</accession>
<reference evidence="4" key="1">
    <citation type="submission" date="2007-03" db="EMBL/GenBank/DDBJ databases">
        <title>Annotation of Culex pipiens quinquefasciatus.</title>
        <authorList>
            <consortium name="The Broad Institute Genome Sequencing Platform"/>
            <person name="Atkinson P.W."/>
            <person name="Hemingway J."/>
            <person name="Christensen B.M."/>
            <person name="Higgs S."/>
            <person name="Kodira C."/>
            <person name="Hannick L."/>
            <person name="Megy K."/>
            <person name="O'Leary S."/>
            <person name="Pearson M."/>
            <person name="Haas B.J."/>
            <person name="Mauceli E."/>
            <person name="Wortman J.R."/>
            <person name="Lee N.H."/>
            <person name="Guigo R."/>
            <person name="Stanke M."/>
            <person name="Alvarado L."/>
            <person name="Amedeo P."/>
            <person name="Antoine C.H."/>
            <person name="Arensburger P."/>
            <person name="Bidwell S.L."/>
            <person name="Crawford M."/>
            <person name="Camaro F."/>
            <person name="Devon K."/>
            <person name="Engels R."/>
            <person name="Hammond M."/>
            <person name="Howarth C."/>
            <person name="Koehrsen M."/>
            <person name="Lawson D."/>
            <person name="Montgomery P."/>
            <person name="Nene V."/>
            <person name="Nusbaum C."/>
            <person name="Puiu D."/>
            <person name="Romero-Severson J."/>
            <person name="Severson D.W."/>
            <person name="Shumway M."/>
            <person name="Sisk P."/>
            <person name="Stolte C."/>
            <person name="Zeng Q."/>
            <person name="Eisenstadt E."/>
            <person name="Fraser-Liggett C."/>
            <person name="Strausberg R."/>
            <person name="Galagan J."/>
            <person name="Birren B."/>
            <person name="Collins F.H."/>
        </authorList>
    </citation>
    <scope>NUCLEOTIDE SEQUENCE [LARGE SCALE GENOMIC DNA]</scope>
    <source>
        <strain evidence="4">JHB</strain>
    </source>
</reference>
<proteinExistence type="predicted"/>
<dbReference type="EnsemblMetazoa" id="CPIJ014020-RA">
    <property type="protein sequence ID" value="CPIJ014020-PA"/>
    <property type="gene ID" value="CPIJ014020"/>
</dbReference>
<evidence type="ECO:0000313" key="6">
    <source>
        <dbReference type="Proteomes" id="UP000002320"/>
    </source>
</evidence>
<keyword evidence="2" id="KW-0812">Transmembrane</keyword>
<dbReference type="VEuPathDB" id="VectorBase:CQUJHB008422"/>
<feature type="compositionally biased region" description="Basic and acidic residues" evidence="1">
    <location>
        <begin position="225"/>
        <end position="245"/>
    </location>
</feature>
<dbReference type="EMBL" id="DS232305">
    <property type="protein sequence ID" value="EDS39517.1"/>
    <property type="molecule type" value="Genomic_DNA"/>
</dbReference>
<sequence length="564" mass="65528">MSDILQTKRKYSSDVSLDMVHTKSQEEIFCNLEKFSELTQWIRTIRDNIEEMRKAVSTPSFHYNDKVIREKVERRIGQSIDLCKRIHNAIKRLHEELEQDERRGSVLFRIKHTQFIVIKDDYLSAYREHEEFVNYYEDKIKKLMKLEAKAMNYNITDDEASEMLASNHMAPFVGNILEETEQERQKLRDIMSRHSHLMELEKSLVEIRDLFLRISTLVMEQYVKRKESRVHESKSPRVQESKSPESRVQSPESRVQSHKIPKVPESKSPESRVQSPESRVQSPESRVQSPESRVQSPESKSPRVQSPESRVQSPRVQESKSPRVQESKSQESKSPRVQESKSPRVQESKSPRVQESKSPRVQESKSPRVQESKSPRVQESKSPRVQESKSPRVQESKSPRVQESKSPRVQESKSPRVQESKSPRVQESKSPRVQESKSPRVQESKSPRVQESKSPRVQESKSPRVQESKSPRVQESKSPRVQESKSPRVQESKSPRVQESKSPRASLVQVIEYHAQQASLNTDHGAHQLEKAREYKLKALKKKTCLLIWVVVVLSVLVLLMIIF</sequence>
<evidence type="ECO:0000313" key="5">
    <source>
        <dbReference type="EnsemblMetazoa" id="CPIJ014020-PA"/>
    </source>
</evidence>
<dbReference type="InterPro" id="IPR000727">
    <property type="entry name" value="T_SNARE_dom"/>
</dbReference>
<feature type="transmembrane region" description="Helical" evidence="2">
    <location>
        <begin position="545"/>
        <end position="563"/>
    </location>
</feature>
<evidence type="ECO:0000256" key="2">
    <source>
        <dbReference type="SAM" id="Phobius"/>
    </source>
</evidence>
<evidence type="ECO:0000259" key="3">
    <source>
        <dbReference type="Pfam" id="PF05739"/>
    </source>
</evidence>
<feature type="region of interest" description="Disordered" evidence="1">
    <location>
        <begin position="225"/>
        <end position="505"/>
    </location>
</feature>
<keyword evidence="2" id="KW-0472">Membrane</keyword>
<dbReference type="PANTHER" id="PTHR13884">
    <property type="entry name" value="DUF853 DOMAIN-CONTAINING PROTEIN"/>
    <property type="match status" value="1"/>
</dbReference>
<dbReference type="InterPro" id="IPR010989">
    <property type="entry name" value="SNARE"/>
</dbReference>
<feature type="domain" description="T-SNARE coiled-coil homology" evidence="3">
    <location>
        <begin position="507"/>
        <end position="558"/>
    </location>
</feature>
<gene>
    <name evidence="5" type="primary">6046912</name>
    <name evidence="4" type="ORF">CpipJ_CPIJ014020</name>
</gene>
<dbReference type="GO" id="GO:0016020">
    <property type="term" value="C:membrane"/>
    <property type="evidence" value="ECO:0007669"/>
    <property type="project" value="InterPro"/>
</dbReference>
<dbReference type="PANTHER" id="PTHR13884:SF9">
    <property type="entry name" value="PROTEIN CBG13449"/>
    <property type="match status" value="1"/>
</dbReference>
<keyword evidence="6" id="KW-1185">Reference proteome</keyword>
<dbReference type="STRING" id="7176.B0X315"/>
<dbReference type="eggNOG" id="KOG0810">
    <property type="taxonomic scope" value="Eukaryota"/>
</dbReference>
<dbReference type="InterPro" id="IPR053236">
    <property type="entry name" value="Cornifin"/>
</dbReference>
<protein>
    <submittedName>
        <fullName evidence="4">Syntaxin 4</fullName>
    </submittedName>
</protein>
<reference evidence="5" key="2">
    <citation type="submission" date="2021-02" db="UniProtKB">
        <authorList>
            <consortium name="EnsemblMetazoa"/>
        </authorList>
    </citation>
    <scope>IDENTIFICATION</scope>
    <source>
        <strain evidence="5">JHB</strain>
    </source>
</reference>
<dbReference type="Proteomes" id="UP000002320">
    <property type="component" value="Unassembled WGS sequence"/>
</dbReference>
<organism>
    <name type="scientific">Culex quinquefasciatus</name>
    <name type="common">Southern house mosquito</name>
    <name type="synonym">Culex pungens</name>
    <dbReference type="NCBI Taxonomy" id="7176"/>
    <lineage>
        <taxon>Eukaryota</taxon>
        <taxon>Metazoa</taxon>
        <taxon>Ecdysozoa</taxon>
        <taxon>Arthropoda</taxon>
        <taxon>Hexapoda</taxon>
        <taxon>Insecta</taxon>
        <taxon>Pterygota</taxon>
        <taxon>Neoptera</taxon>
        <taxon>Endopterygota</taxon>
        <taxon>Diptera</taxon>
        <taxon>Nematocera</taxon>
        <taxon>Culicoidea</taxon>
        <taxon>Culicidae</taxon>
        <taxon>Culicinae</taxon>
        <taxon>Culicini</taxon>
        <taxon>Culex</taxon>
        <taxon>Culex</taxon>
    </lineage>
</organism>
<keyword evidence="2" id="KW-1133">Transmembrane helix</keyword>
<dbReference type="SUPFAM" id="SSF47661">
    <property type="entry name" value="t-snare proteins"/>
    <property type="match status" value="1"/>
</dbReference>
<dbReference type="Pfam" id="PF05739">
    <property type="entry name" value="SNARE"/>
    <property type="match status" value="1"/>
</dbReference>
<dbReference type="GO" id="GO:0016192">
    <property type="term" value="P:vesicle-mediated transport"/>
    <property type="evidence" value="ECO:0007669"/>
    <property type="project" value="InterPro"/>
</dbReference>
<evidence type="ECO:0000256" key="1">
    <source>
        <dbReference type="SAM" id="MobiDB-lite"/>
    </source>
</evidence>
<dbReference type="KEGG" id="cqu:CpipJ_CPIJ014020"/>
<dbReference type="HOGENOM" id="CLU_483368_0_0_1"/>
<feature type="compositionally biased region" description="Polar residues" evidence="1">
    <location>
        <begin position="271"/>
        <end position="316"/>
    </location>
</feature>